<protein>
    <recommendedName>
        <fullName evidence="3">DUF4352 domain-containing protein</fullName>
    </recommendedName>
</protein>
<proteinExistence type="predicted"/>
<evidence type="ECO:0000313" key="2">
    <source>
        <dbReference type="Proteomes" id="UP000319516"/>
    </source>
</evidence>
<gene>
    <name evidence="1" type="ORF">FB467_0152</name>
</gene>
<evidence type="ECO:0000313" key="1">
    <source>
        <dbReference type="EMBL" id="TQL49087.1"/>
    </source>
</evidence>
<comment type="caution">
    <text evidence="1">The sequence shown here is derived from an EMBL/GenBank/DDBJ whole genome shotgun (WGS) entry which is preliminary data.</text>
</comment>
<organism evidence="1 2">
    <name type="scientific">Ornithinicoccus hortensis</name>
    <dbReference type="NCBI Taxonomy" id="82346"/>
    <lineage>
        <taxon>Bacteria</taxon>
        <taxon>Bacillati</taxon>
        <taxon>Actinomycetota</taxon>
        <taxon>Actinomycetes</taxon>
        <taxon>Micrococcales</taxon>
        <taxon>Intrasporangiaceae</taxon>
        <taxon>Ornithinicoccus</taxon>
    </lineage>
</organism>
<dbReference type="Proteomes" id="UP000319516">
    <property type="component" value="Unassembled WGS sequence"/>
</dbReference>
<evidence type="ECO:0008006" key="3">
    <source>
        <dbReference type="Google" id="ProtNLM"/>
    </source>
</evidence>
<keyword evidence="2" id="KW-1185">Reference proteome</keyword>
<dbReference type="EMBL" id="VFOP01000001">
    <property type="protein sequence ID" value="TQL49087.1"/>
    <property type="molecule type" value="Genomic_DNA"/>
</dbReference>
<sequence length="214" mass="23297">MGSVSEPGLITARTALAVLVATWPRRIILSLLLLVPVVVAAGGGFARADPPPRDVEPGVATDTGAYRVVPHTYFVSDRVDAGSLDEGTRWVGAVVEITNQGPEPISVTFSDQTFELPDDLPLDDYVNPREVLRADTGTRLGYAQPGVTYQVVLLWQTTALADPPPELTLTMNRTEWTRWEIEAGQYTWRATPEAYDVALPLGEPPASVLEEEDE</sequence>
<name>A0A542YLY1_9MICO</name>
<dbReference type="AlphaFoldDB" id="A0A542YLY1"/>
<accession>A0A542YLY1</accession>
<reference evidence="1 2" key="1">
    <citation type="submission" date="2019-06" db="EMBL/GenBank/DDBJ databases">
        <title>Sequencing the genomes of 1000 actinobacteria strains.</title>
        <authorList>
            <person name="Klenk H.-P."/>
        </authorList>
    </citation>
    <scope>NUCLEOTIDE SEQUENCE [LARGE SCALE GENOMIC DNA]</scope>
    <source>
        <strain evidence="1 2">DSM 12335</strain>
    </source>
</reference>